<reference evidence="3 4" key="1">
    <citation type="submission" date="2019-02" db="EMBL/GenBank/DDBJ databases">
        <title>Deep-cultivation of Planctomycetes and their phenomic and genomic characterization uncovers novel biology.</title>
        <authorList>
            <person name="Wiegand S."/>
            <person name="Jogler M."/>
            <person name="Boedeker C."/>
            <person name="Pinto D."/>
            <person name="Vollmers J."/>
            <person name="Rivas-Marin E."/>
            <person name="Kohn T."/>
            <person name="Peeters S.H."/>
            <person name="Heuer A."/>
            <person name="Rast P."/>
            <person name="Oberbeckmann S."/>
            <person name="Bunk B."/>
            <person name="Jeske O."/>
            <person name="Meyerdierks A."/>
            <person name="Storesund J.E."/>
            <person name="Kallscheuer N."/>
            <person name="Luecker S."/>
            <person name="Lage O.M."/>
            <person name="Pohl T."/>
            <person name="Merkel B.J."/>
            <person name="Hornburger P."/>
            <person name="Mueller R.-W."/>
            <person name="Bruemmer F."/>
            <person name="Labrenz M."/>
            <person name="Spormann A.M."/>
            <person name="Op Den Camp H."/>
            <person name="Overmann J."/>
            <person name="Amann R."/>
            <person name="Jetten M.S.M."/>
            <person name="Mascher T."/>
            <person name="Medema M.H."/>
            <person name="Devos D.P."/>
            <person name="Kaster A.-K."/>
            <person name="Ovreas L."/>
            <person name="Rohde M."/>
            <person name="Galperin M.Y."/>
            <person name="Jogler C."/>
        </authorList>
    </citation>
    <scope>NUCLEOTIDE SEQUENCE [LARGE SCALE GENOMIC DNA]</scope>
    <source>
        <strain evidence="3 4">Pla108</strain>
    </source>
</reference>
<proteinExistence type="predicted"/>
<dbReference type="OrthoDB" id="1494254at2"/>
<evidence type="ECO:0000313" key="3">
    <source>
        <dbReference type="EMBL" id="TWT99314.1"/>
    </source>
</evidence>
<dbReference type="PANTHER" id="PTHR40057:SF1">
    <property type="entry name" value="SLR1162 PROTEIN"/>
    <property type="match status" value="1"/>
</dbReference>
<keyword evidence="1" id="KW-0472">Membrane</keyword>
<sequence length="182" mass="20070">MERVHVAITRHVKPGCEAEFDRASRAFAIESSHDPGEAGVQLIGPLPGSTRGEYGILRTFDNREACDAFYASDRFAEFQESVAHLVEGDGVRRELTGLEAFFRGFGAPPPRWKMAIVTWIGVYPTVLLWTWLLAKPLAGAPYLLKAAVTITLAVVTLTWGVMPLLTRVLAPWIHAGREGRRG</sequence>
<dbReference type="SUPFAM" id="SSF54909">
    <property type="entry name" value="Dimeric alpha+beta barrel"/>
    <property type="match status" value="1"/>
</dbReference>
<dbReference type="InterPro" id="IPR038762">
    <property type="entry name" value="ABM_predict"/>
</dbReference>
<organism evidence="3 4">
    <name type="scientific">Botrimarina colliarenosi</name>
    <dbReference type="NCBI Taxonomy" id="2528001"/>
    <lineage>
        <taxon>Bacteria</taxon>
        <taxon>Pseudomonadati</taxon>
        <taxon>Planctomycetota</taxon>
        <taxon>Planctomycetia</taxon>
        <taxon>Pirellulales</taxon>
        <taxon>Lacipirellulaceae</taxon>
        <taxon>Botrimarina</taxon>
    </lineage>
</organism>
<dbReference type="AlphaFoldDB" id="A0A5C6AH46"/>
<dbReference type="Pfam" id="PF03992">
    <property type="entry name" value="ABM"/>
    <property type="match status" value="1"/>
</dbReference>
<dbReference type="Gene3D" id="3.30.70.100">
    <property type="match status" value="1"/>
</dbReference>
<dbReference type="RefSeq" id="WP_146441764.1">
    <property type="nucleotide sequence ID" value="NZ_SJPR01000001.1"/>
</dbReference>
<dbReference type="PANTHER" id="PTHR40057">
    <property type="entry name" value="SLR1162 PROTEIN"/>
    <property type="match status" value="1"/>
</dbReference>
<feature type="transmembrane region" description="Helical" evidence="1">
    <location>
        <begin position="146"/>
        <end position="170"/>
    </location>
</feature>
<accession>A0A5C6AH46</accession>
<evidence type="ECO:0000313" key="4">
    <source>
        <dbReference type="Proteomes" id="UP000317421"/>
    </source>
</evidence>
<evidence type="ECO:0000256" key="1">
    <source>
        <dbReference type="SAM" id="Phobius"/>
    </source>
</evidence>
<name>A0A5C6AH46_9BACT</name>
<keyword evidence="4" id="KW-1185">Reference proteome</keyword>
<gene>
    <name evidence="3" type="ORF">Pla108_02490</name>
</gene>
<dbReference type="InterPro" id="IPR011008">
    <property type="entry name" value="Dimeric_a/b-barrel"/>
</dbReference>
<keyword evidence="1" id="KW-1133">Transmembrane helix</keyword>
<feature type="transmembrane region" description="Helical" evidence="1">
    <location>
        <begin position="112"/>
        <end position="134"/>
    </location>
</feature>
<evidence type="ECO:0000259" key="2">
    <source>
        <dbReference type="PROSITE" id="PS51725"/>
    </source>
</evidence>
<dbReference type="InterPro" id="IPR007138">
    <property type="entry name" value="ABM_dom"/>
</dbReference>
<protein>
    <recommendedName>
        <fullName evidence="2">ABM domain-containing protein</fullName>
    </recommendedName>
</protein>
<feature type="domain" description="ABM" evidence="2">
    <location>
        <begin position="4"/>
        <end position="95"/>
    </location>
</feature>
<dbReference type="PROSITE" id="PS51725">
    <property type="entry name" value="ABM"/>
    <property type="match status" value="1"/>
</dbReference>
<dbReference type="Proteomes" id="UP000317421">
    <property type="component" value="Unassembled WGS sequence"/>
</dbReference>
<keyword evidence="1" id="KW-0812">Transmembrane</keyword>
<dbReference type="EMBL" id="SJPR01000001">
    <property type="protein sequence ID" value="TWT99314.1"/>
    <property type="molecule type" value="Genomic_DNA"/>
</dbReference>
<comment type="caution">
    <text evidence="3">The sequence shown here is derived from an EMBL/GenBank/DDBJ whole genome shotgun (WGS) entry which is preliminary data.</text>
</comment>